<dbReference type="Proteomes" id="UP001235664">
    <property type="component" value="Unassembled WGS sequence"/>
</dbReference>
<dbReference type="EMBL" id="JAVAIL010000004">
    <property type="protein sequence ID" value="MDP4540401.1"/>
    <property type="molecule type" value="Genomic_DNA"/>
</dbReference>
<feature type="transmembrane region" description="Helical" evidence="1">
    <location>
        <begin position="89"/>
        <end position="111"/>
    </location>
</feature>
<protein>
    <recommendedName>
        <fullName evidence="4">DUF4149 domain-containing protein</fullName>
    </recommendedName>
</protein>
<reference evidence="2 3" key="1">
    <citation type="submission" date="2023-08" db="EMBL/GenBank/DDBJ databases">
        <title>genomic of DY56.</title>
        <authorList>
            <person name="Wang Y."/>
        </authorList>
    </citation>
    <scope>NUCLEOTIDE SEQUENCE [LARGE SCALE GENOMIC DNA]</scope>
    <source>
        <strain evidence="2 3">DY56-A-20</strain>
    </source>
</reference>
<comment type="caution">
    <text evidence="2">The sequence shown here is derived from an EMBL/GenBank/DDBJ whole genome shotgun (WGS) entry which is preliminary data.</text>
</comment>
<gene>
    <name evidence="2" type="ORF">Q9K01_12255</name>
</gene>
<dbReference type="RefSeq" id="WP_232469182.1">
    <property type="nucleotide sequence ID" value="NZ_JAVAIL010000004.1"/>
</dbReference>
<keyword evidence="1" id="KW-1133">Transmembrane helix</keyword>
<organism evidence="2 3">
    <name type="scientific">Qipengyuania benthica</name>
    <dbReference type="NCBI Taxonomy" id="3067651"/>
    <lineage>
        <taxon>Bacteria</taxon>
        <taxon>Pseudomonadati</taxon>
        <taxon>Pseudomonadota</taxon>
        <taxon>Alphaproteobacteria</taxon>
        <taxon>Sphingomonadales</taxon>
        <taxon>Erythrobacteraceae</taxon>
        <taxon>Qipengyuania</taxon>
    </lineage>
</organism>
<keyword evidence="1" id="KW-0812">Transmembrane</keyword>
<evidence type="ECO:0000313" key="3">
    <source>
        <dbReference type="Proteomes" id="UP001235664"/>
    </source>
</evidence>
<name>A0ABT9HAX7_9SPHN</name>
<sequence length="166" mass="18319">MNEALQEVLANWVTPAVWGLVATAVMTSILEGAQLFGFSRLSLPFLFGTFVAADRRRALIFGYLLYLLGGWFFAFFYALLFASLHISDWWLGLLLGTAHGLFLIAVFLPALPIIHPRMATEYDAPSRQHRLEPPGAFGLHYGKLTPLTTVLAQATYGLILALAYSA</sequence>
<accession>A0ABT9HAX7</accession>
<evidence type="ECO:0000313" key="2">
    <source>
        <dbReference type="EMBL" id="MDP4540401.1"/>
    </source>
</evidence>
<keyword evidence="3" id="KW-1185">Reference proteome</keyword>
<proteinExistence type="predicted"/>
<keyword evidence="1" id="KW-0472">Membrane</keyword>
<feature type="transmembrane region" description="Helical" evidence="1">
    <location>
        <begin position="60"/>
        <end position="83"/>
    </location>
</feature>
<feature type="transmembrane region" description="Helical" evidence="1">
    <location>
        <begin position="12"/>
        <end position="30"/>
    </location>
</feature>
<evidence type="ECO:0000256" key="1">
    <source>
        <dbReference type="SAM" id="Phobius"/>
    </source>
</evidence>
<evidence type="ECO:0008006" key="4">
    <source>
        <dbReference type="Google" id="ProtNLM"/>
    </source>
</evidence>